<comment type="caution">
    <text evidence="1">The sequence shown here is derived from an EMBL/GenBank/DDBJ whole genome shotgun (WGS) entry which is preliminary data.</text>
</comment>
<sequence length="282" mass="32156">MRLLIGPTGRIFYPYSEEFFKYVGYFGQDVDLISYSIKNLGFSSISVFPRYTHICFRPALFPRACLQRVLETILLQPPPRIVLERAGSLFAPLEILQNVNDAVARLRTLQVATPDEDEPPGSPNVIGLSLDRLRDPKRASMRAAFEIWKKARRYTRTQNVATIATNPVFGGGAVAWMPGQDRCLIEAWPQTYKSYGDVSHESFLGFDVRDLPDSAYIVPTTRSYFAVAHRQEPRLELIEAQVTRDDGSKFWSRYERLILPWRTSASDTFVSSVPLVRLIRNC</sequence>
<accession>A0A7W4I8K1</accession>
<dbReference type="Proteomes" id="UP000550787">
    <property type="component" value="Unassembled WGS sequence"/>
</dbReference>
<evidence type="ECO:0000313" key="1">
    <source>
        <dbReference type="EMBL" id="MBB2158275.1"/>
    </source>
</evidence>
<organism evidence="1 2">
    <name type="scientific">Gluconacetobacter diazotrophicus</name>
    <name type="common">Acetobacter diazotrophicus</name>
    <dbReference type="NCBI Taxonomy" id="33996"/>
    <lineage>
        <taxon>Bacteria</taxon>
        <taxon>Pseudomonadati</taxon>
        <taxon>Pseudomonadota</taxon>
        <taxon>Alphaproteobacteria</taxon>
        <taxon>Acetobacterales</taxon>
        <taxon>Acetobacteraceae</taxon>
        <taxon>Gluconacetobacter</taxon>
    </lineage>
</organism>
<reference evidence="1 2" key="1">
    <citation type="submission" date="2020-04" db="EMBL/GenBank/DDBJ databases">
        <title>Description of novel Gluconacetobacter.</title>
        <authorList>
            <person name="Sombolestani A."/>
        </authorList>
    </citation>
    <scope>NUCLEOTIDE SEQUENCE [LARGE SCALE GENOMIC DNA]</scope>
    <source>
        <strain evidence="1 2">LMG 7603</strain>
    </source>
</reference>
<proteinExistence type="predicted"/>
<protein>
    <submittedName>
        <fullName evidence="1">Uncharacterized protein</fullName>
    </submittedName>
</protein>
<evidence type="ECO:0000313" key="2">
    <source>
        <dbReference type="Proteomes" id="UP000550787"/>
    </source>
</evidence>
<gene>
    <name evidence="1" type="ORF">HLH33_18600</name>
</gene>
<name>A0A7W4I8K1_GLUDI</name>
<dbReference type="EMBL" id="JABEQG010000070">
    <property type="protein sequence ID" value="MBB2158275.1"/>
    <property type="molecule type" value="Genomic_DNA"/>
</dbReference>
<dbReference type="AlphaFoldDB" id="A0A7W4I8K1"/>
<dbReference type="RefSeq" id="WP_183116654.1">
    <property type="nucleotide sequence ID" value="NZ_JABEQG010000070.1"/>
</dbReference>